<dbReference type="EMBL" id="MG807320">
    <property type="protein sequence ID" value="AVL94505.1"/>
    <property type="molecule type" value="Genomic_DNA"/>
</dbReference>
<protein>
    <submittedName>
        <fullName evidence="1">Uncharacterized protein</fullName>
    </submittedName>
</protein>
<proteinExistence type="predicted"/>
<accession>A0A2P1EKU6</accession>
<dbReference type="Proteomes" id="UP000289600">
    <property type="component" value="Segment"/>
</dbReference>
<sequence>MAIIDISDIDPIILILCLWENASPSLEYMAEKMKPSLFCSNKSRTTEPKYNKIKKLLKKNKYIHKIKGRNICTDFSDLTCVNTTTYNDIQGFEKFETIVKKIRNFPDYYGESYKRLYK</sequence>
<evidence type="ECO:0000313" key="1">
    <source>
        <dbReference type="EMBL" id="AVL94505.1"/>
    </source>
</evidence>
<organism evidence="1 2">
    <name type="scientific">Moumouvirus australiensis</name>
    <dbReference type="NCBI Taxonomy" id="2109587"/>
    <lineage>
        <taxon>Viruses</taxon>
        <taxon>Varidnaviria</taxon>
        <taxon>Bamfordvirae</taxon>
        <taxon>Nucleocytoviricota</taxon>
        <taxon>Megaviricetes</taxon>
        <taxon>Imitervirales</taxon>
        <taxon>Mimiviridae</taxon>
        <taxon>Megamimivirinae</taxon>
        <taxon>Moumouvirus</taxon>
        <taxon>Moumouvirus australiense</taxon>
    </lineage>
</organism>
<evidence type="ECO:0000313" key="2">
    <source>
        <dbReference type="Proteomes" id="UP000289600"/>
    </source>
</evidence>
<gene>
    <name evidence="1" type="ORF">mc_119</name>
</gene>
<keyword evidence="2" id="KW-1185">Reference proteome</keyword>
<reference evidence="2" key="1">
    <citation type="submission" date="2018-01" db="EMBL/GenBank/DDBJ databases">
        <title>Testimony of 'menage a trois' revealed by the proteome of Megavirus virophage.</title>
        <authorList>
            <person name="Jeudy S."/>
            <person name="Bertaux L."/>
            <person name="Alempic J.-M."/>
            <person name="Lartigue A."/>
            <person name="Legendre M."/>
            <person name="Philippe N."/>
            <person name="Beucher L."/>
            <person name="Biondi E."/>
            <person name="Juul S."/>
            <person name="Turner D."/>
            <person name="Coute Y."/>
            <person name="Claverie J.-M."/>
            <person name="Abergel C."/>
        </authorList>
    </citation>
    <scope>NUCLEOTIDE SEQUENCE [LARGE SCALE GENOMIC DNA]</scope>
</reference>
<name>A0A2P1EKU6_9VIRU</name>